<keyword evidence="1" id="KW-0560">Oxidoreductase</keyword>
<dbReference type="InterPro" id="IPR009014">
    <property type="entry name" value="Transketo_C/PFOR_II"/>
</dbReference>
<dbReference type="PANTHER" id="PTHR32154">
    <property type="entry name" value="PYRUVATE-FLAVODOXIN OXIDOREDUCTASE-RELATED"/>
    <property type="match status" value="1"/>
</dbReference>
<dbReference type="Proteomes" id="UP000239863">
    <property type="component" value="Unassembled WGS sequence"/>
</dbReference>
<dbReference type="InterPro" id="IPR019752">
    <property type="entry name" value="Pyrv/ketoisovalerate_OxRed_cat"/>
</dbReference>
<protein>
    <submittedName>
        <fullName evidence="5">2-oxoglutarate ferredoxin oxidoreductase subunit alpha</fullName>
    </submittedName>
</protein>
<dbReference type="InterPro" id="IPR022367">
    <property type="entry name" value="2-oxoacid/accept_OxRdtase_asu"/>
</dbReference>
<dbReference type="Pfam" id="PF01855">
    <property type="entry name" value="POR_N"/>
    <property type="match status" value="1"/>
</dbReference>
<feature type="domain" description="Pyruvate flavodoxin/ferredoxin oxidoreductase pyrimidine binding" evidence="3">
    <location>
        <begin position="193"/>
        <end position="430"/>
    </location>
</feature>
<organism evidence="5 6">
    <name type="scientific">Clostridium algidicarnis DSM 15099</name>
    <dbReference type="NCBI Taxonomy" id="1121295"/>
    <lineage>
        <taxon>Bacteria</taxon>
        <taxon>Bacillati</taxon>
        <taxon>Bacillota</taxon>
        <taxon>Clostridia</taxon>
        <taxon>Eubacteriales</taxon>
        <taxon>Clostridiaceae</taxon>
        <taxon>Clostridium</taxon>
    </lineage>
</organism>
<proteinExistence type="predicted"/>
<comment type="caution">
    <text evidence="5">The sequence shown here is derived from an EMBL/GenBank/DDBJ whole genome shotgun (WGS) entry which is preliminary data.</text>
</comment>
<dbReference type="SUPFAM" id="SSF52518">
    <property type="entry name" value="Thiamin diphosphate-binding fold (THDP-binding)"/>
    <property type="match status" value="1"/>
</dbReference>
<sequence>MKFNILVGGTAGQGMDTISDFLEKLLFKKGFYVFSNKDYMSRVRGGHNFTQVRFGDEPIYTHTTSIDLMIALDKDTIDAHLNNLKDNGIIIADEKIEHDDNRVKTFPLMKLAKAAGLTRAFGSVAAGIVIKHFGISNEGVSEIFNNKFTDEIRDINVDAFNKGYDLVDSTYDLKNGVLKDNMLINGNTSIALGALAGGLSYYAAYPMTPATSIMTYLSKKQVEAGIVVDQVEDEIAAINAAIGASYAGARSMTGSSGGGFSLMVEALGLAGIMETPLVVVDSQRPGPATGLPTRTEQSDLSFLLTASHGEFPRMVIAVRNPEDAFYQTFRALNLADKYQTVVLLLTDQYLADYNITVPKFDVQSLKIERHIAGEEVLADGEEYQRYKLTENGISPRFIPGKVKGQIVLVDSDEHTEDSHITEESDIRNEQMQKRMKKLDLIKEDLIEPEYFGVENPDTLLLGWGSTYGALKEAVDMLNKDGVSVGALSFGDISPLPQNLLAKYSKDAKTLINVEQNFTGQLGKFITQETGLIMDKSILKYDGRQLNSIEIYDSVKKEVL</sequence>
<dbReference type="EMBL" id="PTIS01000002">
    <property type="protein sequence ID" value="PPK49171.1"/>
    <property type="molecule type" value="Genomic_DNA"/>
</dbReference>
<feature type="domain" description="Pyruvate/ketoisovalerate oxidoreductase catalytic" evidence="2">
    <location>
        <begin position="11"/>
        <end position="165"/>
    </location>
</feature>
<dbReference type="Gene3D" id="3.40.50.920">
    <property type="match status" value="1"/>
</dbReference>
<dbReference type="FunFam" id="3.40.50.970:FF:000022">
    <property type="entry name" value="2-oxoglutarate ferredoxin oxidoreductase alpha subunit"/>
    <property type="match status" value="1"/>
</dbReference>
<feature type="domain" description="Pyruvate:ferredoxin oxidoreductase core" evidence="4">
    <location>
        <begin position="457"/>
        <end position="525"/>
    </location>
</feature>
<dbReference type="Gene3D" id="3.40.920.10">
    <property type="entry name" value="Pyruvate-ferredoxin oxidoreductase, PFOR, domain III"/>
    <property type="match status" value="1"/>
</dbReference>
<evidence type="ECO:0000256" key="1">
    <source>
        <dbReference type="ARBA" id="ARBA00023002"/>
    </source>
</evidence>
<accession>A0A2S6G091</accession>
<dbReference type="GO" id="GO:0016903">
    <property type="term" value="F:oxidoreductase activity, acting on the aldehyde or oxo group of donors"/>
    <property type="evidence" value="ECO:0007669"/>
    <property type="project" value="InterPro"/>
</dbReference>
<evidence type="ECO:0000259" key="3">
    <source>
        <dbReference type="Pfam" id="PF01855"/>
    </source>
</evidence>
<reference evidence="5 6" key="1">
    <citation type="submission" date="2018-02" db="EMBL/GenBank/DDBJ databases">
        <title>Genomic Encyclopedia of Archaeal and Bacterial Type Strains, Phase II (KMG-II): from individual species to whole genera.</title>
        <authorList>
            <person name="Goeker M."/>
        </authorList>
    </citation>
    <scope>NUCLEOTIDE SEQUENCE [LARGE SCALE GENOMIC DNA]</scope>
    <source>
        <strain evidence="5 6">DSM 15099</strain>
    </source>
</reference>
<dbReference type="STRING" id="37659.GCA_000703125_01679"/>
<dbReference type="Gene3D" id="3.40.50.970">
    <property type="match status" value="1"/>
</dbReference>
<evidence type="ECO:0000313" key="5">
    <source>
        <dbReference type="EMBL" id="PPK49171.1"/>
    </source>
</evidence>
<dbReference type="AlphaFoldDB" id="A0A2S6G091"/>
<dbReference type="NCBIfam" id="TIGR03710">
    <property type="entry name" value="OAFO_sf"/>
    <property type="match status" value="1"/>
</dbReference>
<dbReference type="Pfam" id="PF17147">
    <property type="entry name" value="PFOR_II"/>
    <property type="match status" value="1"/>
</dbReference>
<dbReference type="SUPFAM" id="SSF52922">
    <property type="entry name" value="TK C-terminal domain-like"/>
    <property type="match status" value="1"/>
</dbReference>
<dbReference type="OrthoDB" id="9794954at2"/>
<dbReference type="Pfam" id="PF01558">
    <property type="entry name" value="POR"/>
    <property type="match status" value="1"/>
</dbReference>
<evidence type="ECO:0000259" key="4">
    <source>
        <dbReference type="Pfam" id="PF17147"/>
    </source>
</evidence>
<dbReference type="PANTHER" id="PTHR32154:SF20">
    <property type="entry name" value="2-OXOGLUTARATE OXIDOREDUCTASE SUBUNIT KORA"/>
    <property type="match status" value="1"/>
</dbReference>
<evidence type="ECO:0000313" key="6">
    <source>
        <dbReference type="Proteomes" id="UP000239863"/>
    </source>
</evidence>
<dbReference type="InterPro" id="IPR002869">
    <property type="entry name" value="Pyrv_flavodox_OxRed_cen"/>
</dbReference>
<dbReference type="GO" id="GO:0006979">
    <property type="term" value="P:response to oxidative stress"/>
    <property type="evidence" value="ECO:0007669"/>
    <property type="project" value="TreeGrafter"/>
</dbReference>
<dbReference type="SUPFAM" id="SSF53323">
    <property type="entry name" value="Pyruvate-ferredoxin oxidoreductase, PFOR, domain III"/>
    <property type="match status" value="1"/>
</dbReference>
<evidence type="ECO:0000259" key="2">
    <source>
        <dbReference type="Pfam" id="PF01558"/>
    </source>
</evidence>
<dbReference type="RefSeq" id="WP_104409196.1">
    <property type="nucleotide sequence ID" value="NZ_PTIS01000002.1"/>
</dbReference>
<gene>
    <name evidence="5" type="ORF">BD821_10284</name>
</gene>
<dbReference type="InterPro" id="IPR050722">
    <property type="entry name" value="Pyruvate:ferred/Flavod_OxRd"/>
</dbReference>
<dbReference type="InterPro" id="IPR033412">
    <property type="entry name" value="PFOR_II"/>
</dbReference>
<name>A0A2S6G091_9CLOT</name>
<dbReference type="InterPro" id="IPR029061">
    <property type="entry name" value="THDP-binding"/>
</dbReference>
<dbReference type="CDD" id="cd07034">
    <property type="entry name" value="TPP_PYR_PFOR_IOR-alpha_like"/>
    <property type="match status" value="1"/>
</dbReference>
<dbReference type="InterPro" id="IPR002880">
    <property type="entry name" value="Pyrv_Fd/Flavodoxin_OxRdtase_N"/>
</dbReference>